<dbReference type="InterPro" id="IPR001387">
    <property type="entry name" value="Cro/C1-type_HTH"/>
</dbReference>
<evidence type="ECO:0000259" key="2">
    <source>
        <dbReference type="PROSITE" id="PS50943"/>
    </source>
</evidence>
<organism evidence="3 4">
    <name type="scientific">Aquabacterium lacunae</name>
    <dbReference type="NCBI Taxonomy" id="2528630"/>
    <lineage>
        <taxon>Bacteria</taxon>
        <taxon>Pseudomonadati</taxon>
        <taxon>Pseudomonadota</taxon>
        <taxon>Betaproteobacteria</taxon>
        <taxon>Burkholderiales</taxon>
        <taxon>Aquabacterium</taxon>
    </lineage>
</organism>
<gene>
    <name evidence="3" type="ORF">EYS42_12005</name>
</gene>
<evidence type="ECO:0000313" key="4">
    <source>
        <dbReference type="Proteomes" id="UP000292120"/>
    </source>
</evidence>
<evidence type="ECO:0000313" key="3">
    <source>
        <dbReference type="EMBL" id="TBO30405.1"/>
    </source>
</evidence>
<dbReference type="OrthoDB" id="5957901at2"/>
<reference evidence="3 4" key="1">
    <citation type="submission" date="2019-02" db="EMBL/GenBank/DDBJ databases">
        <title>Aquabacterium sp. strain KMB7.</title>
        <authorList>
            <person name="Chen W.-M."/>
        </authorList>
    </citation>
    <scope>NUCLEOTIDE SEQUENCE [LARGE SCALE GENOMIC DNA]</scope>
    <source>
        <strain evidence="3 4">KMB7</strain>
    </source>
</reference>
<dbReference type="AlphaFoldDB" id="A0A4Q9GZW4"/>
<dbReference type="EMBL" id="SIXI01000004">
    <property type="protein sequence ID" value="TBO30405.1"/>
    <property type="molecule type" value="Genomic_DNA"/>
</dbReference>
<dbReference type="Pfam" id="PF01381">
    <property type="entry name" value="HTH_3"/>
    <property type="match status" value="1"/>
</dbReference>
<dbReference type="Proteomes" id="UP000292120">
    <property type="component" value="Unassembled WGS sequence"/>
</dbReference>
<accession>A0A4Q9GZW4</accession>
<name>A0A4Q9GZW4_9BURK</name>
<feature type="region of interest" description="Disordered" evidence="1">
    <location>
        <begin position="74"/>
        <end position="98"/>
    </location>
</feature>
<keyword evidence="4" id="KW-1185">Reference proteome</keyword>
<proteinExistence type="predicted"/>
<dbReference type="CDD" id="cd00093">
    <property type="entry name" value="HTH_XRE"/>
    <property type="match status" value="1"/>
</dbReference>
<sequence>MHEFPVRNPDQLPALLQSFRKAAGLTQAETALRLGVTQQTYSALERHASKVSAERLLLLLNLLGVEVVLHAKPTSNTGTGVRAAEPPADPADHHGPAW</sequence>
<evidence type="ECO:0000256" key="1">
    <source>
        <dbReference type="SAM" id="MobiDB-lite"/>
    </source>
</evidence>
<dbReference type="PROSITE" id="PS50943">
    <property type="entry name" value="HTH_CROC1"/>
    <property type="match status" value="1"/>
</dbReference>
<dbReference type="SUPFAM" id="SSF47413">
    <property type="entry name" value="lambda repressor-like DNA-binding domains"/>
    <property type="match status" value="1"/>
</dbReference>
<dbReference type="RefSeq" id="WP_130968396.1">
    <property type="nucleotide sequence ID" value="NZ_SIXI01000004.1"/>
</dbReference>
<dbReference type="SMART" id="SM00530">
    <property type="entry name" value="HTH_XRE"/>
    <property type="match status" value="1"/>
</dbReference>
<dbReference type="Gene3D" id="1.10.260.40">
    <property type="entry name" value="lambda repressor-like DNA-binding domains"/>
    <property type="match status" value="1"/>
</dbReference>
<dbReference type="GO" id="GO:0003677">
    <property type="term" value="F:DNA binding"/>
    <property type="evidence" value="ECO:0007669"/>
    <property type="project" value="InterPro"/>
</dbReference>
<feature type="domain" description="HTH cro/C1-type" evidence="2">
    <location>
        <begin position="16"/>
        <end position="70"/>
    </location>
</feature>
<comment type="caution">
    <text evidence="3">The sequence shown here is derived from an EMBL/GenBank/DDBJ whole genome shotgun (WGS) entry which is preliminary data.</text>
</comment>
<protein>
    <submittedName>
        <fullName evidence="3">XRE family transcriptional regulator</fullName>
    </submittedName>
</protein>
<dbReference type="InterPro" id="IPR010982">
    <property type="entry name" value="Lambda_DNA-bd_dom_sf"/>
</dbReference>